<organism evidence="5 6">
    <name type="scientific">Chryseosolibacter histidini</name>
    <dbReference type="NCBI Taxonomy" id="2782349"/>
    <lineage>
        <taxon>Bacteria</taxon>
        <taxon>Pseudomonadati</taxon>
        <taxon>Bacteroidota</taxon>
        <taxon>Cytophagia</taxon>
        <taxon>Cytophagales</taxon>
        <taxon>Chryseotaleaceae</taxon>
        <taxon>Chryseosolibacter</taxon>
    </lineage>
</organism>
<keyword evidence="4" id="KW-0732">Signal</keyword>
<dbReference type="EMBL" id="JAHESF010000034">
    <property type="protein sequence ID" value="MBT1700083.1"/>
    <property type="molecule type" value="Genomic_DNA"/>
</dbReference>
<evidence type="ECO:0000256" key="1">
    <source>
        <dbReference type="ARBA" id="ARBA00022737"/>
    </source>
</evidence>
<dbReference type="InterPro" id="IPR019734">
    <property type="entry name" value="TPR_rpt"/>
</dbReference>
<dbReference type="PROSITE" id="PS50005">
    <property type="entry name" value="TPR"/>
    <property type="match status" value="1"/>
</dbReference>
<dbReference type="RefSeq" id="WP_254168430.1">
    <property type="nucleotide sequence ID" value="NZ_JAHESF010000034.1"/>
</dbReference>
<dbReference type="PANTHER" id="PTHR12558:SF13">
    <property type="entry name" value="CELL DIVISION CYCLE PROTEIN 27 HOMOLOG"/>
    <property type="match status" value="1"/>
</dbReference>
<feature type="repeat" description="TPR" evidence="3">
    <location>
        <begin position="274"/>
        <end position="307"/>
    </location>
</feature>
<evidence type="ECO:0000313" key="6">
    <source>
        <dbReference type="Proteomes" id="UP001319200"/>
    </source>
</evidence>
<keyword evidence="6" id="KW-1185">Reference proteome</keyword>
<reference evidence="5 6" key="1">
    <citation type="submission" date="2021-05" db="EMBL/GenBank/DDBJ databases">
        <title>A Polyphasic approach of four new species of the genus Ohtaekwangia: Ohtaekwangia histidinii sp. nov., Ohtaekwangia cretensis sp. nov., Ohtaekwangia indiensis sp. nov., Ohtaekwangia reichenbachii sp. nov. from diverse environment.</title>
        <authorList>
            <person name="Octaviana S."/>
        </authorList>
    </citation>
    <scope>NUCLEOTIDE SEQUENCE [LARGE SCALE GENOMIC DNA]</scope>
    <source>
        <strain evidence="5 6">PWU4</strain>
    </source>
</reference>
<dbReference type="SMART" id="SM00028">
    <property type="entry name" value="TPR"/>
    <property type="match status" value="3"/>
</dbReference>
<accession>A0AAP2DPE5</accession>
<dbReference type="Proteomes" id="UP001319200">
    <property type="component" value="Unassembled WGS sequence"/>
</dbReference>
<dbReference type="PANTHER" id="PTHR12558">
    <property type="entry name" value="CELL DIVISION CYCLE 16,23,27"/>
    <property type="match status" value="1"/>
</dbReference>
<dbReference type="Gene3D" id="1.25.40.10">
    <property type="entry name" value="Tetratricopeptide repeat domain"/>
    <property type="match status" value="2"/>
</dbReference>
<gene>
    <name evidence="5" type="ORF">KK083_24560</name>
</gene>
<feature type="chain" id="PRO_5042896640" evidence="4">
    <location>
        <begin position="19"/>
        <end position="406"/>
    </location>
</feature>
<evidence type="ECO:0000256" key="3">
    <source>
        <dbReference type="PROSITE-ProRule" id="PRU00339"/>
    </source>
</evidence>
<sequence length="406" mass="46275">MKRLIFLMLMLASVAVFAQKQPKPNINKALNLMKEGKLNEAKDMIDAATTYEKTMNDGKTWYYRGLIYAAIDTTSNESFKSLDPDPLKVALESFAKADQLGKSGSEYFTQDPGSIMPVTKSQQLEMLANYYLDKGIKQFQDDADNEGSLKSLGKTKQIFESQIKTYSNDTLTYYVTGLVAQQNENNELAIENINKYLEKGGKSKDAYLILYQIYNAGPMENKDKALEVVRKGKAALPTNPDFPKLEIGLLIDQNKIQEAKGSLEAAVQKEPNNKILHFYLGYTNSKIENWEEAKKNFQDALKIDPNYFDPQYYLAQIYLIDANKIRDQLKSLGMSAADKKKSAELDKLLVEKYRIALPYWEKAEQLNPKDVDVLDRLRTIYYYLGDDAKEQRVIKRLKELGADSEN</sequence>
<proteinExistence type="predicted"/>
<comment type="caution">
    <text evidence="5">The sequence shown here is derived from an EMBL/GenBank/DDBJ whole genome shotgun (WGS) entry which is preliminary data.</text>
</comment>
<dbReference type="AlphaFoldDB" id="A0AAP2DPE5"/>
<feature type="signal peptide" evidence="4">
    <location>
        <begin position="1"/>
        <end position="18"/>
    </location>
</feature>
<dbReference type="InterPro" id="IPR011990">
    <property type="entry name" value="TPR-like_helical_dom_sf"/>
</dbReference>
<dbReference type="Pfam" id="PF07719">
    <property type="entry name" value="TPR_2"/>
    <property type="match status" value="1"/>
</dbReference>
<evidence type="ECO:0000313" key="5">
    <source>
        <dbReference type="EMBL" id="MBT1700083.1"/>
    </source>
</evidence>
<name>A0AAP2DPE5_9BACT</name>
<dbReference type="SUPFAM" id="SSF48452">
    <property type="entry name" value="TPR-like"/>
    <property type="match status" value="2"/>
</dbReference>
<dbReference type="InterPro" id="IPR013105">
    <property type="entry name" value="TPR_2"/>
</dbReference>
<keyword evidence="2 3" id="KW-0802">TPR repeat</keyword>
<keyword evidence="1" id="KW-0677">Repeat</keyword>
<evidence type="ECO:0000256" key="2">
    <source>
        <dbReference type="ARBA" id="ARBA00022803"/>
    </source>
</evidence>
<protein>
    <submittedName>
        <fullName evidence="5">Tetratricopeptide repeat protein</fullName>
    </submittedName>
</protein>
<evidence type="ECO:0000256" key="4">
    <source>
        <dbReference type="SAM" id="SignalP"/>
    </source>
</evidence>